<dbReference type="EMBL" id="DAKRPA010000058">
    <property type="protein sequence ID" value="DBA00809.1"/>
    <property type="molecule type" value="Genomic_DNA"/>
</dbReference>
<dbReference type="SUPFAM" id="SSF56672">
    <property type="entry name" value="DNA/RNA polymerases"/>
    <property type="match status" value="1"/>
</dbReference>
<feature type="non-terminal residue" evidence="1">
    <location>
        <position position="208"/>
    </location>
</feature>
<evidence type="ECO:0008006" key="3">
    <source>
        <dbReference type="Google" id="ProtNLM"/>
    </source>
</evidence>
<organism evidence="1 2">
    <name type="scientific">Lagenidium giganteum</name>
    <dbReference type="NCBI Taxonomy" id="4803"/>
    <lineage>
        <taxon>Eukaryota</taxon>
        <taxon>Sar</taxon>
        <taxon>Stramenopiles</taxon>
        <taxon>Oomycota</taxon>
        <taxon>Peronosporomycetes</taxon>
        <taxon>Pythiales</taxon>
        <taxon>Pythiaceae</taxon>
    </lineage>
</organism>
<evidence type="ECO:0000313" key="1">
    <source>
        <dbReference type="EMBL" id="DBA00809.1"/>
    </source>
</evidence>
<protein>
    <recommendedName>
        <fullName evidence="3">Reverse transcriptase</fullName>
    </recommendedName>
</protein>
<proteinExistence type="predicted"/>
<dbReference type="InterPro" id="IPR053134">
    <property type="entry name" value="RNA-dir_DNA_polymerase"/>
</dbReference>
<evidence type="ECO:0000313" key="2">
    <source>
        <dbReference type="Proteomes" id="UP001146120"/>
    </source>
</evidence>
<dbReference type="PANTHER" id="PTHR24559">
    <property type="entry name" value="TRANSPOSON TY3-I GAG-POL POLYPROTEIN"/>
    <property type="match status" value="1"/>
</dbReference>
<name>A0AAV2Z602_9STRA</name>
<dbReference type="AlphaFoldDB" id="A0AAV2Z602"/>
<comment type="caution">
    <text evidence="1">The sequence shown here is derived from an EMBL/GenBank/DDBJ whole genome shotgun (WGS) entry which is preliminary data.</text>
</comment>
<dbReference type="PANTHER" id="PTHR24559:SF444">
    <property type="entry name" value="REVERSE TRANSCRIPTASE DOMAIN-CONTAINING PROTEIN"/>
    <property type="match status" value="1"/>
</dbReference>
<dbReference type="Proteomes" id="UP001146120">
    <property type="component" value="Unassembled WGS sequence"/>
</dbReference>
<dbReference type="InterPro" id="IPR043128">
    <property type="entry name" value="Rev_trsase/Diguanyl_cyclase"/>
</dbReference>
<accession>A0AAV2Z602</accession>
<dbReference type="Gene3D" id="3.30.70.270">
    <property type="match status" value="1"/>
</dbReference>
<gene>
    <name evidence="1" type="ORF">N0F65_004714</name>
</gene>
<reference evidence="1" key="2">
    <citation type="journal article" date="2023" name="Microbiol Resour">
        <title>Decontamination and Annotation of the Draft Genome Sequence of the Oomycete Lagenidium giganteum ARSEF 373.</title>
        <authorList>
            <person name="Morgan W.R."/>
            <person name="Tartar A."/>
        </authorList>
    </citation>
    <scope>NUCLEOTIDE SEQUENCE</scope>
    <source>
        <strain evidence="1">ARSEF 373</strain>
    </source>
</reference>
<dbReference type="Gene3D" id="3.10.10.10">
    <property type="entry name" value="HIV Type 1 Reverse Transcriptase, subunit A, domain 1"/>
    <property type="match status" value="1"/>
</dbReference>
<dbReference type="InterPro" id="IPR043502">
    <property type="entry name" value="DNA/RNA_pol_sf"/>
</dbReference>
<keyword evidence="2" id="KW-1185">Reference proteome</keyword>
<sequence>MEMLPAHDLCVLDAASGTEMDSSQLKLARLPSLSELTKLEEQPYEEFLNDRKRGDVAEVVLLRSEAELSELNTSSVMDTTVLDEEAKARFDARRGSAILKNPRDRYYDLVKRFSKTCLSADPPKGLPPQSDFIDAFFEEKRRNGLVRESKSPHSAPTFCVRKPNGKWRIVHAYNKLNAATIPAQTPIPRKDVILHRLSGSKKYSALDM</sequence>
<reference evidence="1" key="1">
    <citation type="submission" date="2022-11" db="EMBL/GenBank/DDBJ databases">
        <authorList>
            <person name="Morgan W.R."/>
            <person name="Tartar A."/>
        </authorList>
    </citation>
    <scope>NUCLEOTIDE SEQUENCE</scope>
    <source>
        <strain evidence="1">ARSEF 373</strain>
    </source>
</reference>